<dbReference type="EMBL" id="LJSN01000003">
    <property type="protein sequence ID" value="PNE37303.1"/>
    <property type="molecule type" value="Genomic_DNA"/>
</dbReference>
<keyword evidence="1" id="KW-0472">Membrane</keyword>
<sequence>MSNTPSDSGKQALAHLNTVLHTEAGDDEEFLVTVGGVAAVLCAFIYMGSMTYTFAHQRSWDGMVALVVSVIFALVALLSAVPLVMARGTGRSPVMPRALMWGTGLVLAVLQLTAAVLGDARFSMSTVIGITTALAVPCFGELAGRGARSVA</sequence>
<keyword evidence="1" id="KW-1133">Transmembrane helix</keyword>
<name>A0A2N8P8F3_STRNR</name>
<feature type="transmembrane region" description="Helical" evidence="1">
    <location>
        <begin position="30"/>
        <end position="52"/>
    </location>
</feature>
<protein>
    <submittedName>
        <fullName evidence="2">Uncharacterized protein</fullName>
    </submittedName>
</protein>
<dbReference type="RefSeq" id="WP_073445680.1">
    <property type="nucleotide sequence ID" value="NZ_LJSN01000003.1"/>
</dbReference>
<comment type="caution">
    <text evidence="2">The sequence shown here is derived from an EMBL/GenBank/DDBJ whole genome shotgun (WGS) entry which is preliminary data.</text>
</comment>
<accession>A0A2N8P8F3</accession>
<feature type="transmembrane region" description="Helical" evidence="1">
    <location>
        <begin position="64"/>
        <end position="86"/>
    </location>
</feature>
<gene>
    <name evidence="2" type="ORF">AOB60_23430</name>
</gene>
<keyword evidence="1" id="KW-0812">Transmembrane</keyword>
<evidence type="ECO:0000256" key="1">
    <source>
        <dbReference type="SAM" id="Phobius"/>
    </source>
</evidence>
<organism evidence="2 3">
    <name type="scientific">Streptomyces noursei</name>
    <name type="common">Streptomyces albulus</name>
    <dbReference type="NCBI Taxonomy" id="1971"/>
    <lineage>
        <taxon>Bacteria</taxon>
        <taxon>Bacillati</taxon>
        <taxon>Actinomycetota</taxon>
        <taxon>Actinomycetes</taxon>
        <taxon>Kitasatosporales</taxon>
        <taxon>Streptomycetaceae</taxon>
        <taxon>Streptomyces</taxon>
    </lineage>
</organism>
<proteinExistence type="predicted"/>
<feature type="transmembrane region" description="Helical" evidence="1">
    <location>
        <begin position="98"/>
        <end position="117"/>
    </location>
</feature>
<evidence type="ECO:0000313" key="3">
    <source>
        <dbReference type="Proteomes" id="UP000236047"/>
    </source>
</evidence>
<reference evidence="3" key="1">
    <citation type="submission" date="2015-09" db="EMBL/GenBank/DDBJ databases">
        <authorList>
            <person name="Graham D.E."/>
            <person name="Mahan K.M."/>
            <person name="Klingeman D.M."/>
            <person name="Fida T."/>
            <person name="Giannone R.J."/>
            <person name="Hettich R.L."/>
            <person name="Parry R.J."/>
            <person name="Spain J.C."/>
        </authorList>
    </citation>
    <scope>NUCLEOTIDE SEQUENCE [LARGE SCALE GENOMIC DNA]</scope>
    <source>
        <strain evidence="3">JCM 4701</strain>
    </source>
</reference>
<dbReference type="Proteomes" id="UP000236047">
    <property type="component" value="Unassembled WGS sequence"/>
</dbReference>
<keyword evidence="3" id="KW-1185">Reference proteome</keyword>
<evidence type="ECO:0000313" key="2">
    <source>
        <dbReference type="EMBL" id="PNE37303.1"/>
    </source>
</evidence>
<dbReference type="AlphaFoldDB" id="A0A2N8P8F3"/>